<gene>
    <name evidence="1" type="ORF">LDG_8189</name>
</gene>
<dbReference type="InParanoid" id="G9ESB6"/>
<dbReference type="STRING" id="658187.LDG_8189"/>
<evidence type="ECO:0000313" key="2">
    <source>
        <dbReference type="Proteomes" id="UP000002770"/>
    </source>
</evidence>
<evidence type="ECO:0000313" key="1">
    <source>
        <dbReference type="EMBL" id="EHL29897.1"/>
    </source>
</evidence>
<accession>G9ESB6</accession>
<dbReference type="Proteomes" id="UP000002770">
    <property type="component" value="Unassembled WGS sequence"/>
</dbReference>
<dbReference type="AlphaFoldDB" id="G9ESB6"/>
<name>G9ESB6_9GAMM</name>
<protein>
    <submittedName>
        <fullName evidence="1">Uncharacterized protein</fullName>
    </submittedName>
</protein>
<proteinExistence type="predicted"/>
<sequence length="46" mass="5156">MTSLLFIQNSFLANNIGLIETGARLLVKLIEVSNSINFFSNISWLL</sequence>
<dbReference type="EMBL" id="JH413843">
    <property type="protein sequence ID" value="EHL29897.1"/>
    <property type="molecule type" value="Genomic_DNA"/>
</dbReference>
<reference evidence="1 2" key="1">
    <citation type="journal article" date="2011" name="BMC Genomics">
        <title>Insight into cross-talk between intra-amoebal pathogens.</title>
        <authorList>
            <person name="Gimenez G."/>
            <person name="Bertelli C."/>
            <person name="Moliner C."/>
            <person name="Robert C."/>
            <person name="Raoult D."/>
            <person name="Fournier P.E."/>
            <person name="Greub G."/>
        </authorList>
    </citation>
    <scope>NUCLEOTIDE SEQUENCE [LARGE SCALE GENOMIC DNA]</scope>
    <source>
        <strain evidence="1 2">LLAP12</strain>
    </source>
</reference>
<dbReference type="HOGENOM" id="CLU_3185300_0_0_6"/>
<organism evidence="1 2">
    <name type="scientific">Legionella drancourtii LLAP12</name>
    <dbReference type="NCBI Taxonomy" id="658187"/>
    <lineage>
        <taxon>Bacteria</taxon>
        <taxon>Pseudomonadati</taxon>
        <taxon>Pseudomonadota</taxon>
        <taxon>Gammaproteobacteria</taxon>
        <taxon>Legionellales</taxon>
        <taxon>Legionellaceae</taxon>
        <taxon>Legionella</taxon>
    </lineage>
</organism>
<keyword evidence="2" id="KW-1185">Reference proteome</keyword>